<dbReference type="EMBL" id="CAJVPP010002506">
    <property type="protein sequence ID" value="CAG8602421.1"/>
    <property type="molecule type" value="Genomic_DNA"/>
</dbReference>
<organism evidence="1 2">
    <name type="scientific">Funneliformis mosseae</name>
    <name type="common">Endomycorrhizal fungus</name>
    <name type="synonym">Glomus mosseae</name>
    <dbReference type="NCBI Taxonomy" id="27381"/>
    <lineage>
        <taxon>Eukaryota</taxon>
        <taxon>Fungi</taxon>
        <taxon>Fungi incertae sedis</taxon>
        <taxon>Mucoromycota</taxon>
        <taxon>Glomeromycotina</taxon>
        <taxon>Glomeromycetes</taxon>
        <taxon>Glomerales</taxon>
        <taxon>Glomeraceae</taxon>
        <taxon>Funneliformis</taxon>
    </lineage>
</organism>
<protein>
    <submittedName>
        <fullName evidence="1">16465_t:CDS:1</fullName>
    </submittedName>
</protein>
<dbReference type="AlphaFoldDB" id="A0A9N9CJE9"/>
<dbReference type="Proteomes" id="UP000789375">
    <property type="component" value="Unassembled WGS sequence"/>
</dbReference>
<proteinExistence type="predicted"/>
<reference evidence="1" key="1">
    <citation type="submission" date="2021-06" db="EMBL/GenBank/DDBJ databases">
        <authorList>
            <person name="Kallberg Y."/>
            <person name="Tangrot J."/>
            <person name="Rosling A."/>
        </authorList>
    </citation>
    <scope>NUCLEOTIDE SEQUENCE</scope>
    <source>
        <strain evidence="1">87-6 pot B 2015</strain>
    </source>
</reference>
<evidence type="ECO:0000313" key="1">
    <source>
        <dbReference type="EMBL" id="CAG8602421.1"/>
    </source>
</evidence>
<comment type="caution">
    <text evidence="1">The sequence shown here is derived from an EMBL/GenBank/DDBJ whole genome shotgun (WGS) entry which is preliminary data.</text>
</comment>
<name>A0A9N9CJE9_FUNMO</name>
<accession>A0A9N9CJE9</accession>
<keyword evidence="2" id="KW-1185">Reference proteome</keyword>
<sequence length="90" mass="10176">MFNDNIIGIIHENNAKITDFGISKVENNSSIQIGTFVTITIAIIDNIREGAVPDTPEDYEKLYKIAEARNPSKDPTIIEILEVFQRWALK</sequence>
<gene>
    <name evidence="1" type="ORF">FMOSSE_LOCUS9020</name>
</gene>
<evidence type="ECO:0000313" key="2">
    <source>
        <dbReference type="Proteomes" id="UP000789375"/>
    </source>
</evidence>